<evidence type="ECO:0000256" key="2">
    <source>
        <dbReference type="ARBA" id="ARBA00001947"/>
    </source>
</evidence>
<dbReference type="PRINTS" id="PR00756">
    <property type="entry name" value="ALADIPTASE"/>
</dbReference>
<dbReference type="Gene3D" id="2.60.40.1730">
    <property type="entry name" value="tricorn interacting facor f3 domain"/>
    <property type="match status" value="1"/>
</dbReference>
<comment type="catalytic activity">
    <reaction evidence="1">
        <text>Release of an N-terminal amino acid, Xaa-|-Yaa- from a peptide, amide or arylamide. Xaa is preferably Ala, but may be most amino acids including Pro (slow action). When a terminal hydrophobic residue is followed by a prolyl residue, the two may be released as an intact Xaa-Pro dipeptide.</text>
        <dbReference type="EC" id="3.4.11.2"/>
    </reaction>
</comment>
<dbReference type="Gene3D" id="1.10.390.10">
    <property type="entry name" value="Neutral Protease Domain 2"/>
    <property type="match status" value="1"/>
</dbReference>
<dbReference type="SUPFAM" id="SSF63737">
    <property type="entry name" value="Leukotriene A4 hydrolase N-terminal domain"/>
    <property type="match status" value="1"/>
</dbReference>
<evidence type="ECO:0000259" key="14">
    <source>
        <dbReference type="Pfam" id="PF01433"/>
    </source>
</evidence>
<dbReference type="GO" id="GO:0016285">
    <property type="term" value="F:alanyl aminopeptidase activity"/>
    <property type="evidence" value="ECO:0007669"/>
    <property type="project" value="UniProtKB-EC"/>
</dbReference>
<name>A0A2T8F7N8_9ACTN</name>
<evidence type="ECO:0000313" key="18">
    <source>
        <dbReference type="Proteomes" id="UP000246018"/>
    </source>
</evidence>
<dbReference type="GO" id="GO:0005737">
    <property type="term" value="C:cytoplasm"/>
    <property type="evidence" value="ECO:0007669"/>
    <property type="project" value="TreeGrafter"/>
</dbReference>
<accession>A0A2T8F7N8</accession>
<dbReference type="InterPro" id="IPR024571">
    <property type="entry name" value="ERAP1-like_C_dom"/>
</dbReference>
<gene>
    <name evidence="17" type="primary">pepN</name>
    <name evidence="17" type="ORF">DDE18_17320</name>
</gene>
<reference evidence="17 18" key="1">
    <citation type="submission" date="2018-04" db="EMBL/GenBank/DDBJ databases">
        <title>Genome of Nocardioides gansuensis WSJ-1.</title>
        <authorList>
            <person name="Wu S."/>
            <person name="Wang G."/>
        </authorList>
    </citation>
    <scope>NUCLEOTIDE SEQUENCE [LARGE SCALE GENOMIC DNA]</scope>
    <source>
        <strain evidence="17 18">WSJ-1</strain>
    </source>
</reference>
<protein>
    <recommendedName>
        <fullName evidence="5">Aminopeptidase N</fullName>
        <ecNumber evidence="4">3.4.11.2</ecNumber>
    </recommendedName>
    <alternativeName>
        <fullName evidence="12">Alanine aminopeptidase</fullName>
    </alternativeName>
    <alternativeName>
        <fullName evidence="13">Lysyl aminopeptidase</fullName>
    </alternativeName>
</protein>
<dbReference type="PANTHER" id="PTHR11533:SF174">
    <property type="entry name" value="PUROMYCIN-SENSITIVE AMINOPEPTIDASE-RELATED"/>
    <property type="match status" value="1"/>
</dbReference>
<dbReference type="PANTHER" id="PTHR11533">
    <property type="entry name" value="PROTEASE M1 ZINC METALLOPROTEASE"/>
    <property type="match status" value="1"/>
</dbReference>
<evidence type="ECO:0000256" key="7">
    <source>
        <dbReference type="ARBA" id="ARBA00022670"/>
    </source>
</evidence>
<dbReference type="GO" id="GO:0043171">
    <property type="term" value="P:peptide catabolic process"/>
    <property type="evidence" value="ECO:0007669"/>
    <property type="project" value="TreeGrafter"/>
</dbReference>
<keyword evidence="10" id="KW-0862">Zinc</keyword>
<dbReference type="Pfam" id="PF01433">
    <property type="entry name" value="Peptidase_M1"/>
    <property type="match status" value="1"/>
</dbReference>
<feature type="domain" description="Peptidase M1 membrane alanine aminopeptidase" evidence="14">
    <location>
        <begin position="234"/>
        <end position="448"/>
    </location>
</feature>
<evidence type="ECO:0000256" key="1">
    <source>
        <dbReference type="ARBA" id="ARBA00000098"/>
    </source>
</evidence>
<dbReference type="EMBL" id="QDGZ01000007">
    <property type="protein sequence ID" value="PVG81734.1"/>
    <property type="molecule type" value="Genomic_DNA"/>
</dbReference>
<evidence type="ECO:0000256" key="8">
    <source>
        <dbReference type="ARBA" id="ARBA00022723"/>
    </source>
</evidence>
<evidence type="ECO:0000256" key="11">
    <source>
        <dbReference type="ARBA" id="ARBA00023049"/>
    </source>
</evidence>
<feature type="domain" description="ERAP1-like C-terminal" evidence="15">
    <location>
        <begin position="512"/>
        <end position="795"/>
    </location>
</feature>
<dbReference type="InterPro" id="IPR014782">
    <property type="entry name" value="Peptidase_M1_dom"/>
</dbReference>
<dbReference type="GO" id="GO:0006508">
    <property type="term" value="P:proteolysis"/>
    <property type="evidence" value="ECO:0007669"/>
    <property type="project" value="UniProtKB-KW"/>
</dbReference>
<dbReference type="SUPFAM" id="SSF55486">
    <property type="entry name" value="Metalloproteases ('zincins'), catalytic domain"/>
    <property type="match status" value="1"/>
</dbReference>
<dbReference type="Proteomes" id="UP000246018">
    <property type="component" value="Unassembled WGS sequence"/>
</dbReference>
<keyword evidence="8" id="KW-0479">Metal-binding</keyword>
<keyword evidence="6 17" id="KW-0031">Aminopeptidase</keyword>
<dbReference type="GO" id="GO:0005615">
    <property type="term" value="C:extracellular space"/>
    <property type="evidence" value="ECO:0007669"/>
    <property type="project" value="TreeGrafter"/>
</dbReference>
<evidence type="ECO:0000256" key="6">
    <source>
        <dbReference type="ARBA" id="ARBA00022438"/>
    </source>
</evidence>
<dbReference type="OrthoDB" id="3885507at2"/>
<dbReference type="InterPro" id="IPR001930">
    <property type="entry name" value="Peptidase_M1"/>
</dbReference>
<dbReference type="InterPro" id="IPR042097">
    <property type="entry name" value="Aminopeptidase_N-like_N_sf"/>
</dbReference>
<dbReference type="EC" id="3.4.11.2" evidence="4"/>
<dbReference type="InterPro" id="IPR012778">
    <property type="entry name" value="Pept_M1_aminopeptidase"/>
</dbReference>
<keyword evidence="7" id="KW-0645">Protease</keyword>
<keyword evidence="9" id="KW-0378">Hydrolase</keyword>
<dbReference type="NCBIfam" id="TIGR02412">
    <property type="entry name" value="pepN_strep_liv"/>
    <property type="match status" value="1"/>
</dbReference>
<feature type="domain" description="Aminopeptidase N-like N-terminal" evidence="16">
    <location>
        <begin position="116"/>
        <end position="188"/>
    </location>
</feature>
<dbReference type="InterPro" id="IPR045357">
    <property type="entry name" value="Aminopeptidase_N-like_N"/>
</dbReference>
<proteinExistence type="inferred from homology"/>
<dbReference type="GO" id="GO:0008270">
    <property type="term" value="F:zinc ion binding"/>
    <property type="evidence" value="ECO:0007669"/>
    <property type="project" value="InterPro"/>
</dbReference>
<comment type="cofactor">
    <cofactor evidence="2">
        <name>Zn(2+)</name>
        <dbReference type="ChEBI" id="CHEBI:29105"/>
    </cofactor>
</comment>
<dbReference type="InterPro" id="IPR027268">
    <property type="entry name" value="Peptidase_M4/M1_CTD_sf"/>
</dbReference>
<comment type="caution">
    <text evidence="17">The sequence shown here is derived from an EMBL/GenBank/DDBJ whole genome shotgun (WGS) entry which is preliminary data.</text>
</comment>
<evidence type="ECO:0000256" key="5">
    <source>
        <dbReference type="ARBA" id="ARBA00015611"/>
    </source>
</evidence>
<dbReference type="Pfam" id="PF11838">
    <property type="entry name" value="ERAP1_C"/>
    <property type="match status" value="1"/>
</dbReference>
<evidence type="ECO:0000256" key="9">
    <source>
        <dbReference type="ARBA" id="ARBA00022801"/>
    </source>
</evidence>
<dbReference type="GO" id="GO:0016020">
    <property type="term" value="C:membrane"/>
    <property type="evidence" value="ECO:0007669"/>
    <property type="project" value="TreeGrafter"/>
</dbReference>
<dbReference type="CDD" id="cd09602">
    <property type="entry name" value="M1_APN"/>
    <property type="match status" value="1"/>
</dbReference>
<sequence length="825" mass="89187">MSLTLTEARERAALISQVSTQVHLDLTSADDFGVEATVRFACAVPGAETFLELKDATGVTVTLNGSPLDALYDGRRIALPGLAVENEVTVTGRLPYVTDGDGMNVLVDPADGERYVCALTAMDIAQKVLPCFDQPDLKTTFAVEVTAPAHWSVVANGVSTSLDRPEGRAESRPRTWTFAPTPPISTYLFVVCGGPWVSFTWDEPYGDGTLPFGWHARASQRAELERDADELRTVTSRCFQHYTSVFDEPYPFDDFQQVFVPGLNWGAMEFPGCVAYRDEMLSPGEPTAMERHWRTSVIAHEMAHMWFGDLVTMRWWEDSWLNESFAEYMGFQVADAAAGAANSWTAVALARKPTAYRADLRRSTHPIAEDAEALVDVDTAFNNFDMITYAKGMAALRQLVVWLGEDDFLAGVNKHLTAHAFGNATLADFLDALDSATDRDVRAWAGAWLRTTGFDRIVVTRDGGVPVLTRVGSRPHRFTVAAYDEALGLVGERLVDLADSPVALPEFAGRVVLPNALDETYAALEPDDASWQALVDGLPAIDTSLTRALVWATAGHLAESGLMPVADLVAMAGRHLAVEQDATVFEAALVLVLRVLRRQGDPATLGGQLADVAGLAEGVLRDGPSTLAPAAARALARTSASVAQLAAWLDGGGGLPEADQDVRWLLVQRLASLGDGSRIDAEAARDRTSSGAHAALTARASVPTVEAKESAFVRMVSGELSNRELSAIAHGLWAWEHADLVAPYVPRYLSDGLDLAWRSGQAMGGVIGDAFPWLPMSHDARRELRSALADTLAGDVPTVLRREWDDHLDDLDRVIAAVTGSPDIR</sequence>
<evidence type="ECO:0000256" key="10">
    <source>
        <dbReference type="ARBA" id="ARBA00022833"/>
    </source>
</evidence>
<evidence type="ECO:0000256" key="13">
    <source>
        <dbReference type="ARBA" id="ARBA00031533"/>
    </source>
</evidence>
<dbReference type="Pfam" id="PF17900">
    <property type="entry name" value="Peptidase_M1_N"/>
    <property type="match status" value="1"/>
</dbReference>
<evidence type="ECO:0000313" key="17">
    <source>
        <dbReference type="EMBL" id="PVG81734.1"/>
    </source>
</evidence>
<evidence type="ECO:0000259" key="15">
    <source>
        <dbReference type="Pfam" id="PF11838"/>
    </source>
</evidence>
<evidence type="ECO:0000259" key="16">
    <source>
        <dbReference type="Pfam" id="PF17900"/>
    </source>
</evidence>
<dbReference type="GO" id="GO:0042277">
    <property type="term" value="F:peptide binding"/>
    <property type="evidence" value="ECO:0007669"/>
    <property type="project" value="TreeGrafter"/>
</dbReference>
<comment type="similarity">
    <text evidence="3">Belongs to the peptidase M1 family.</text>
</comment>
<dbReference type="InterPro" id="IPR050344">
    <property type="entry name" value="Peptidase_M1_aminopeptidases"/>
</dbReference>
<dbReference type="AlphaFoldDB" id="A0A2T8F7N8"/>
<evidence type="ECO:0000256" key="12">
    <source>
        <dbReference type="ARBA" id="ARBA00029811"/>
    </source>
</evidence>
<dbReference type="RefSeq" id="WP_116573499.1">
    <property type="nucleotide sequence ID" value="NZ_QDGZ01000007.1"/>
</dbReference>
<keyword evidence="11" id="KW-0482">Metalloprotease</keyword>
<dbReference type="GO" id="GO:0070006">
    <property type="term" value="F:metalloaminopeptidase activity"/>
    <property type="evidence" value="ECO:0007669"/>
    <property type="project" value="TreeGrafter"/>
</dbReference>
<keyword evidence="18" id="KW-1185">Reference proteome</keyword>
<organism evidence="17 18">
    <name type="scientific">Nocardioides gansuensis</name>
    <dbReference type="NCBI Taxonomy" id="2138300"/>
    <lineage>
        <taxon>Bacteria</taxon>
        <taxon>Bacillati</taxon>
        <taxon>Actinomycetota</taxon>
        <taxon>Actinomycetes</taxon>
        <taxon>Propionibacteriales</taxon>
        <taxon>Nocardioidaceae</taxon>
        <taxon>Nocardioides</taxon>
    </lineage>
</organism>
<evidence type="ECO:0000256" key="3">
    <source>
        <dbReference type="ARBA" id="ARBA00010136"/>
    </source>
</evidence>
<evidence type="ECO:0000256" key="4">
    <source>
        <dbReference type="ARBA" id="ARBA00012564"/>
    </source>
</evidence>